<dbReference type="GO" id="GO:0043291">
    <property type="term" value="C:RAVE complex"/>
    <property type="evidence" value="ECO:0007669"/>
    <property type="project" value="TreeGrafter"/>
</dbReference>
<dbReference type="PROSITE" id="PS50106">
    <property type="entry name" value="PDZ"/>
    <property type="match status" value="1"/>
</dbReference>
<dbReference type="Pfam" id="PF12234">
    <property type="entry name" value="Rav1p_C"/>
    <property type="match status" value="1"/>
</dbReference>
<dbReference type="InterPro" id="IPR036322">
    <property type="entry name" value="WD40_repeat_dom_sf"/>
</dbReference>
<dbReference type="Gene3D" id="2.30.42.10">
    <property type="match status" value="1"/>
</dbReference>
<proteinExistence type="predicted"/>
<dbReference type="OrthoDB" id="47780at2759"/>
<dbReference type="RefSeq" id="XP_002184541.1">
    <property type="nucleotide sequence ID" value="XM_002184505.1"/>
</dbReference>
<dbReference type="STRING" id="556484.B7GBJ6"/>
<organism evidence="3 4">
    <name type="scientific">Phaeodactylum tricornutum (strain CCAP 1055/1)</name>
    <dbReference type="NCBI Taxonomy" id="556484"/>
    <lineage>
        <taxon>Eukaryota</taxon>
        <taxon>Sar</taxon>
        <taxon>Stramenopiles</taxon>
        <taxon>Ochrophyta</taxon>
        <taxon>Bacillariophyta</taxon>
        <taxon>Bacillariophyceae</taxon>
        <taxon>Bacillariophycidae</taxon>
        <taxon>Naviculales</taxon>
        <taxon>Phaeodactylaceae</taxon>
        <taxon>Phaeodactylum</taxon>
    </lineage>
</organism>
<dbReference type="InterPro" id="IPR001478">
    <property type="entry name" value="PDZ"/>
</dbReference>
<feature type="compositionally biased region" description="Polar residues" evidence="1">
    <location>
        <begin position="1960"/>
        <end position="1975"/>
    </location>
</feature>
<dbReference type="GO" id="GO:0007035">
    <property type="term" value="P:vacuolar acidification"/>
    <property type="evidence" value="ECO:0007669"/>
    <property type="project" value="TreeGrafter"/>
</dbReference>
<dbReference type="InterPro" id="IPR052208">
    <property type="entry name" value="DmX-like/RAVE_component"/>
</dbReference>
<dbReference type="Gene3D" id="3.30.505.10">
    <property type="entry name" value="SH2 domain"/>
    <property type="match status" value="1"/>
</dbReference>
<feature type="compositionally biased region" description="Polar residues" evidence="1">
    <location>
        <begin position="1002"/>
        <end position="1019"/>
    </location>
</feature>
<feature type="region of interest" description="Disordered" evidence="1">
    <location>
        <begin position="996"/>
        <end position="1019"/>
    </location>
</feature>
<dbReference type="CDD" id="cd00173">
    <property type="entry name" value="SH2"/>
    <property type="match status" value="1"/>
</dbReference>
<accession>B7GBJ6</accession>
<evidence type="ECO:0000256" key="1">
    <source>
        <dbReference type="SAM" id="MobiDB-lite"/>
    </source>
</evidence>
<dbReference type="HOGENOM" id="CLU_225775_0_0_1"/>
<dbReference type="Proteomes" id="UP000000759">
    <property type="component" value="Chromosome 24"/>
</dbReference>
<dbReference type="InterPro" id="IPR036860">
    <property type="entry name" value="SH2_dom_sf"/>
</dbReference>
<feature type="region of interest" description="Disordered" evidence="1">
    <location>
        <begin position="65"/>
        <end position="104"/>
    </location>
</feature>
<reference evidence="3 4" key="1">
    <citation type="journal article" date="2008" name="Nature">
        <title>The Phaeodactylum genome reveals the evolutionary history of diatom genomes.</title>
        <authorList>
            <person name="Bowler C."/>
            <person name="Allen A.E."/>
            <person name="Badger J.H."/>
            <person name="Grimwood J."/>
            <person name="Jabbari K."/>
            <person name="Kuo A."/>
            <person name="Maheswari U."/>
            <person name="Martens C."/>
            <person name="Maumus F."/>
            <person name="Otillar R.P."/>
            <person name="Rayko E."/>
            <person name="Salamov A."/>
            <person name="Vandepoele K."/>
            <person name="Beszteri B."/>
            <person name="Gruber A."/>
            <person name="Heijde M."/>
            <person name="Katinka M."/>
            <person name="Mock T."/>
            <person name="Valentin K."/>
            <person name="Verret F."/>
            <person name="Berges J.A."/>
            <person name="Brownlee C."/>
            <person name="Cadoret J.P."/>
            <person name="Chiovitti A."/>
            <person name="Choi C.J."/>
            <person name="Coesel S."/>
            <person name="De Martino A."/>
            <person name="Detter J.C."/>
            <person name="Durkin C."/>
            <person name="Falciatore A."/>
            <person name="Fournet J."/>
            <person name="Haruta M."/>
            <person name="Huysman M.J."/>
            <person name="Jenkins B.D."/>
            <person name="Jiroutova K."/>
            <person name="Jorgensen R.E."/>
            <person name="Joubert Y."/>
            <person name="Kaplan A."/>
            <person name="Kroger N."/>
            <person name="Kroth P.G."/>
            <person name="La Roche J."/>
            <person name="Lindquist E."/>
            <person name="Lommer M."/>
            <person name="Martin-Jezequel V."/>
            <person name="Lopez P.J."/>
            <person name="Lucas S."/>
            <person name="Mangogna M."/>
            <person name="McGinnis K."/>
            <person name="Medlin L.K."/>
            <person name="Montsant A."/>
            <person name="Oudot-Le Secq M.P."/>
            <person name="Napoli C."/>
            <person name="Obornik M."/>
            <person name="Parker M.S."/>
            <person name="Petit J.L."/>
            <person name="Porcel B.M."/>
            <person name="Poulsen N."/>
            <person name="Robison M."/>
            <person name="Rychlewski L."/>
            <person name="Rynearson T.A."/>
            <person name="Schmutz J."/>
            <person name="Shapiro H."/>
            <person name="Siaut M."/>
            <person name="Stanley M."/>
            <person name="Sussman M.R."/>
            <person name="Taylor A.R."/>
            <person name="Vardi A."/>
            <person name="von Dassow P."/>
            <person name="Vyverman W."/>
            <person name="Willis A."/>
            <person name="Wyrwicz L.S."/>
            <person name="Rokhsar D.S."/>
            <person name="Weissenbach J."/>
            <person name="Armbrust E.V."/>
            <person name="Green B.R."/>
            <person name="Van de Peer Y."/>
            <person name="Grigoriev I.V."/>
        </authorList>
    </citation>
    <scope>NUCLEOTIDE SEQUENCE [LARGE SCALE GENOMIC DNA]</scope>
    <source>
        <strain evidence="3 4">CCAP 1055/1</strain>
    </source>
</reference>
<feature type="compositionally biased region" description="Polar residues" evidence="1">
    <location>
        <begin position="2420"/>
        <end position="2430"/>
    </location>
</feature>
<dbReference type="SUPFAM" id="SSF50978">
    <property type="entry name" value="WD40 repeat-like"/>
    <property type="match status" value="1"/>
</dbReference>
<feature type="region of interest" description="Disordered" evidence="1">
    <location>
        <begin position="2512"/>
        <end position="2542"/>
    </location>
</feature>
<feature type="region of interest" description="Disordered" evidence="1">
    <location>
        <begin position="2398"/>
        <end position="2432"/>
    </location>
</feature>
<evidence type="ECO:0000313" key="3">
    <source>
        <dbReference type="EMBL" id="EEC43940.1"/>
    </source>
</evidence>
<feature type="region of interest" description="Disordered" evidence="1">
    <location>
        <begin position="1955"/>
        <end position="1975"/>
    </location>
</feature>
<feature type="compositionally biased region" description="Basic and acidic residues" evidence="1">
    <location>
        <begin position="2400"/>
        <end position="2417"/>
    </location>
</feature>
<dbReference type="EMBL" id="CM000626">
    <property type="protein sequence ID" value="EEC43940.1"/>
    <property type="molecule type" value="Genomic_DNA"/>
</dbReference>
<evidence type="ECO:0000259" key="2">
    <source>
        <dbReference type="PROSITE" id="PS50106"/>
    </source>
</evidence>
<gene>
    <name evidence="3" type="ORF">PHATRDRAFT_40606</name>
</gene>
<sequence length="3084" mass="338821">MVEKNSSRTGDTEGFFRRSWTGNNHRPGTQIEEGVNSAPPPLPSSSIHPGVRSFSAPIQNGMDRLPVAPNGIKPGSLRAPGELGVVRNSESTDRADSSEEEAEANPFVRTHPNVLRMHQRENDLIRASRTPASIAAQTQALRELAKRYPTPTYSASFCYRGMEVLVATTSLPTCYLMFARTRFVFQTLQVDTNFAIVALTIHPTSGQIVLAQKDGSVRSYDPESTDPLVENYGPYRWRDGHAFSCVDFFSTENDSMQITDASVDPAHSIALSLSDDCKLLVGHHDQIAVFDVASKNSKSKKHRKTVECLWTTRLPKRVLLAQLSGDGHAIALVLDHNSSFNTTGSLDGTDNADADGVYTFERDFDDGGSLSSFGPVSVDDVPSVVSLASSPTVGILYRPGPYIVLPSPVVRLSFRGFGHLTSEITRDPKIRPAGNDLLLTSCSDGVAKIFSQYEWQELVSWETPPSTRVDWVRNITALTLGDLDSSTPSKARSARSSRRPSTTSLMDLDEEAGHETLGKRNHFSSIPSHTTPSSHAGAWVSELTFQGAFPALRISRLTYLKRSLSDWKPTLLESISAFLPPDSVLKDRVLHTSDVGLTVEGVWPAWSPWAATVEPSSNAGDALGGSAMESLGLSSGPRTQGGGFFCDNFLGGAQTPPIELRITALHPVSGQVVVMEIPVFGDQTLNTVEMGSPIRSVVSVLDLDLRSKQEVTPSASTDNAANRLVASLEEATNIISLTLRQPGTMSLLPDTWSREDANPKVAGHLLNNPTKFRDESLVSVPLALPPFQLPKDDGVVTALRWWPSNPFSGTSVVLAFTSAGTIVAIKIPPTWSFLEPPMPGCDESIPSIVGNKSSMWEDDPDFRMEDYEVSIVPEAEYGLGLRLESHVHGMTAIAGSFKRHPLNGEMLPAERTGMITLGDELLSANGISLSEKSFEEIISAVREIGANANIRHPVRMKFRRRPLNTRRRAGSQTSETSGRRTMNEMIGVTPEELERNPVFNRGSAQTTDRSQNGSEKNWNPTNMYGSIAVCTVFRNLGLWETPDDVSRMVILPLNSNRDTIHAHQEAILFSISGTHVLATALSLSQDLDQMASPAEKLGSCRIGDQILTNITTADASSSSVSLVVVDSAGMVRLLVVSITPKESTHWTISFHTFDLFKTEIRRMTNLIVRACSVQLIAVSSSEDENEIAVWSARPHPGCLLEKGGGKEHVQDISWDYFVFLLRSNLVEYYNDCICFWLDCTAPTAPFGVYSNPLDVFPHILPALQCAFASSDESTFLRSDWHPDSFLAEICLDDRGVKAALDDRLRSLFLWLSSVGKDLSDEDLEGPLRVAPLLIVEEKISEDSDGQDQPRARLTLLTGPATDQTLPSQNVAREVSKLKSFRDILLCSINQAIPESSSTVQSLDCDLGIKKEELPPLLRTLSSEDLEIIWALYDMLVKPPCFDKLDKLGQLFLFTREIFHRLAAITNKIESSISTRIPMPSMHVKITSKSGGSQSCEETYVASSGCLAALMSRSQNKILDCCRANGHKFDWPFARDLRIAFWLRSDRELAKISEEIGQTLYRAKKEIMECALFFVIARKTRTLRNLAAADSTDSGRKLFQFLTSHDFSDERGRRAAEKNAYSLLRKNRYGIASAFFLLAEPPFLKSALEVIVTKMRDSDLAFAVARLTESSVAALQPSLNASSVGLGGILGGGGGYAIPPGSDSSLDGEDGERFDDWQPDLGMYSKKLLVEQLLPQAERDNALSAIQLLWLGKIEEASWWLSGFIEPSHDSDTGYRLVNDIDHRVFGTRTDAKRQCAGSMKLSNAIGKVNLLVDFISAPLLLDALGGSQRAQFASCLAVSSALIARGVEMPTIRSLLHLAGSQMLLKHPITCLSPREDAKHGLSPSSAAVKPSISKSLSSSLQPKRSCNLAVAASSGVMSSSVFDSFDTPPTHNSKAKVSDHFERSETVQSSIFDAFDAPPTQNSNPKVSTQEGRSYGMQSSIFDSFDPPPLQNISVTAGRDETSGNIESSIFDSFDVHPGPTVKGSACDDRSGDVRCTAISFDDTRQLFSENDAQESKVLCPVDNRPTIDNQEAIKKSEIAISLSICRKGIPDLWSEWRYNMLLLCAGRRLLREVASVVAQFHGDPRPQSMVSFYHSEHPLVPSRASEVLQLRCDSEKIIGRVKRSLEQLSTASGLETLVVVSCSVQLLGHSQQRRRTLFTVILYAAAQQDDMADLIVRAAASDLIQMAKSMVFCNDVFVLKQKSRSHASTQHIRRLAARLSWQLEICMWLQRGGGLYLSASTIKDAIAAVRVGILIASWNRNTECLEAMIRNQPDCSLDDEAGHPLWTNLKSFTAPEREVKKNRKISSGGWEFLVDCRRTEATKMLRCRPTGCFIIRPHPNDHGVFTLSFKTNLASEEGMPKDGEQQLSDHGELVNRPEQPSSTVMSSRASKRDDIVQHAVVRLSESGFRCGSFGPFASLIGLLEAVSASLPFNLRFDQPPVDRVIQEGFQPSPNAVFFRKLALSHADSGAYPQPAKVQSCQVPSSPKEERTSSTFRTGSEDTRSEKKISFAYFLELTTLSKIHRQLSAVVSVHVDEAHQSDGEVMTTDESYEAASDSVLSLMTFHGVSTPYASSRRLLSPLICWGRSLEILSVEYVAPELNGSFDPRLPVDFEESAEEIEIFQHESATTVEQGDAVLRQMIKRGSGVDFSTLRLSDGGDCTMVVVFGKKEGIEWLLSSGLEASETGALRRLKIMEHENIIEPIEMQRLPLKHKVPEHGESDVRYRIVDPWEVEALPNREGETRGASLGRESFSRFSIGQVALSSESTLRDIGGHSLLELWTSTKGGVLLTKALASIDTPWERAGAGDLLPGNGIMTSVPPYLNSIRQHLYRNALFRRLDLPQRFVALMQVELLDLKNLSSPGGSVSLSTYALLRLKRDGNRAGLTNKTRTLDTAKTHATKLGKSSGPNAPASWGSVVRFRFPLPEDVSVEGSSLDDDRETLFKGPPCVLQITVYEKKLIVDNSLGTADIRTDGLWSGGQLEEWVPLRSDKQTITWFARIRLTLSVGLRRMEELIRAGASAHEDNKQATSSPDLLTYFESMVY</sequence>
<dbReference type="KEGG" id="pti:PHATRDRAFT_40606"/>
<dbReference type="InParanoid" id="B7GBJ6"/>
<dbReference type="PaxDb" id="2850-Phatr40606"/>
<dbReference type="InterPro" id="IPR036034">
    <property type="entry name" value="PDZ_sf"/>
</dbReference>
<protein>
    <recommendedName>
        <fullName evidence="2">PDZ domain-containing protein</fullName>
    </recommendedName>
</protein>
<feature type="region of interest" description="Disordered" evidence="1">
    <location>
        <begin position="1"/>
        <end position="49"/>
    </location>
</feature>
<reference evidence="4" key="2">
    <citation type="submission" date="2008-08" db="EMBL/GenBank/DDBJ databases">
        <authorList>
            <consortium name="Diatom Consortium"/>
            <person name="Grigoriev I."/>
            <person name="Grimwood J."/>
            <person name="Kuo A."/>
            <person name="Otillar R.P."/>
            <person name="Salamov A."/>
            <person name="Detter J.C."/>
            <person name="Lindquist E."/>
            <person name="Shapiro H."/>
            <person name="Lucas S."/>
            <person name="Glavina del Rio T."/>
            <person name="Pitluck S."/>
            <person name="Rokhsar D."/>
            <person name="Bowler C."/>
        </authorList>
    </citation>
    <scope>GENOME REANNOTATION</scope>
    <source>
        <strain evidence="4">CCAP 1055/1</strain>
    </source>
</reference>
<dbReference type="SUPFAM" id="SSF50156">
    <property type="entry name" value="PDZ domain-like"/>
    <property type="match status" value="1"/>
</dbReference>
<dbReference type="SUPFAM" id="SSF55550">
    <property type="entry name" value="SH2 domain"/>
    <property type="match status" value="1"/>
</dbReference>
<dbReference type="PANTHER" id="PTHR13950">
    <property type="entry name" value="RABCONNECTIN-RELATED"/>
    <property type="match status" value="1"/>
</dbReference>
<evidence type="ECO:0000313" key="4">
    <source>
        <dbReference type="Proteomes" id="UP000000759"/>
    </source>
</evidence>
<feature type="region of interest" description="Disordered" evidence="1">
    <location>
        <begin position="484"/>
        <end position="509"/>
    </location>
</feature>
<dbReference type="PANTHER" id="PTHR13950:SF9">
    <property type="entry name" value="RABCONNECTIN-3A"/>
    <property type="match status" value="1"/>
</dbReference>
<feature type="compositionally biased region" description="Basic and acidic residues" evidence="1">
    <location>
        <begin position="1"/>
        <end position="16"/>
    </location>
</feature>
<feature type="domain" description="PDZ" evidence="2">
    <location>
        <begin position="868"/>
        <end position="950"/>
    </location>
</feature>
<dbReference type="InterPro" id="IPR022033">
    <property type="entry name" value="Rav1p_C"/>
</dbReference>
<dbReference type="GeneID" id="7198474"/>
<keyword evidence="4" id="KW-1185">Reference proteome</keyword>
<name>B7GBJ6_PHATC</name>
<dbReference type="eggNOG" id="KOG1064">
    <property type="taxonomic scope" value="Eukaryota"/>
</dbReference>